<sequence length="39" mass="4643">MCCIPCMLRIPTFCERWRLWSCTPHDSRNGQQNYPPSSK</sequence>
<dbReference type="AlphaFoldDB" id="A0A0A9HIL4"/>
<dbReference type="EMBL" id="GBRH01165148">
    <property type="protein sequence ID" value="JAE32748.1"/>
    <property type="molecule type" value="Transcribed_RNA"/>
</dbReference>
<name>A0A0A9HIL4_ARUDO</name>
<proteinExistence type="predicted"/>
<accession>A0A0A9HIL4</accession>
<reference evidence="1" key="2">
    <citation type="journal article" date="2015" name="Data Brief">
        <title>Shoot transcriptome of the giant reed, Arundo donax.</title>
        <authorList>
            <person name="Barrero R.A."/>
            <person name="Guerrero F.D."/>
            <person name="Moolhuijzen P."/>
            <person name="Goolsby J.A."/>
            <person name="Tidwell J."/>
            <person name="Bellgard S.E."/>
            <person name="Bellgard M.I."/>
        </authorList>
    </citation>
    <scope>NUCLEOTIDE SEQUENCE</scope>
    <source>
        <tissue evidence="1">Shoot tissue taken approximately 20 cm above the soil surface</tissue>
    </source>
</reference>
<reference evidence="1" key="1">
    <citation type="submission" date="2014-09" db="EMBL/GenBank/DDBJ databases">
        <authorList>
            <person name="Magalhaes I.L.F."/>
            <person name="Oliveira U."/>
            <person name="Santos F.R."/>
            <person name="Vidigal T.H.D.A."/>
            <person name="Brescovit A.D."/>
            <person name="Santos A.J."/>
        </authorList>
    </citation>
    <scope>NUCLEOTIDE SEQUENCE</scope>
    <source>
        <tissue evidence="1">Shoot tissue taken approximately 20 cm above the soil surface</tissue>
    </source>
</reference>
<protein>
    <submittedName>
        <fullName evidence="1">Uncharacterized protein</fullName>
    </submittedName>
</protein>
<evidence type="ECO:0000313" key="1">
    <source>
        <dbReference type="EMBL" id="JAE32748.1"/>
    </source>
</evidence>
<organism evidence="1">
    <name type="scientific">Arundo donax</name>
    <name type="common">Giant reed</name>
    <name type="synonym">Donax arundinaceus</name>
    <dbReference type="NCBI Taxonomy" id="35708"/>
    <lineage>
        <taxon>Eukaryota</taxon>
        <taxon>Viridiplantae</taxon>
        <taxon>Streptophyta</taxon>
        <taxon>Embryophyta</taxon>
        <taxon>Tracheophyta</taxon>
        <taxon>Spermatophyta</taxon>
        <taxon>Magnoliopsida</taxon>
        <taxon>Liliopsida</taxon>
        <taxon>Poales</taxon>
        <taxon>Poaceae</taxon>
        <taxon>PACMAD clade</taxon>
        <taxon>Arundinoideae</taxon>
        <taxon>Arundineae</taxon>
        <taxon>Arundo</taxon>
    </lineage>
</organism>